<sequence length="489" mass="56364">MSTTLWMIFGFFLCYRIYRVIHNLYLHPLAKVPGPKLYAISWFPRLWRQQIRGTHWKDLIGLHEKYGRIVRTGPDEVSNASTKAWDDICGSKTFVRDLNFLRVTQLDDRHSFISPVKTEHSTVRRLLQPAFTDRSLLRHEKILSEWTEKLRLNITNEQTRPFDVAQRLVWMTFDTMGVLSFGESFGCLDNNRHHAYLKAIELGAPFLSFLQIILRYDATRGLYDMLLRLPWMKFWNSLRATAKAKAARWIQNADESKNDVMSIIWRAMQDQNTPISQRQADDIASILCLAGAESTPVLMAGMVWWILSTPHAHAKLKEEIRSAIDEPSGITVPNVSKLPYLDACIMESLRQHTPFSVAIPRIVPQGGAVVDGYFLPAGTVCGVPHWASAHLTSHFTDPDRFIPERWLPDADPRYSNDKKDSFKPFAKGSLDCIGKRLVYHEVRMVMATLFWHFDMELCPESREWAAGTDSTIRMMREKRALYIKAVPVR</sequence>
<dbReference type="InterPro" id="IPR002401">
    <property type="entry name" value="Cyt_P450_E_grp-I"/>
</dbReference>
<dbReference type="InterPro" id="IPR036396">
    <property type="entry name" value="Cyt_P450_sf"/>
</dbReference>
<dbReference type="GO" id="GO:0004497">
    <property type="term" value="F:monooxygenase activity"/>
    <property type="evidence" value="ECO:0007669"/>
    <property type="project" value="InterPro"/>
</dbReference>
<dbReference type="OrthoDB" id="6692864at2759"/>
<evidence type="ECO:0000313" key="8">
    <source>
        <dbReference type="Proteomes" id="UP000186583"/>
    </source>
</evidence>
<keyword evidence="4 6" id="KW-0479">Metal-binding</keyword>
<evidence type="ECO:0000256" key="1">
    <source>
        <dbReference type="ARBA" id="ARBA00001971"/>
    </source>
</evidence>
<keyword evidence="8" id="KW-1185">Reference proteome</keyword>
<dbReference type="InterPro" id="IPR050121">
    <property type="entry name" value="Cytochrome_P450_monoxygenase"/>
</dbReference>
<dbReference type="InterPro" id="IPR001128">
    <property type="entry name" value="Cyt_P450"/>
</dbReference>
<dbReference type="EMBL" id="MPGH01000002">
    <property type="protein sequence ID" value="OLN97943.1"/>
    <property type="molecule type" value="Genomic_DNA"/>
</dbReference>
<dbReference type="Pfam" id="PF00067">
    <property type="entry name" value="p450"/>
    <property type="match status" value="1"/>
</dbReference>
<protein>
    <submittedName>
        <fullName evidence="7">Isotrichodermin C-15 hydroxylase 9</fullName>
    </submittedName>
</protein>
<evidence type="ECO:0000256" key="3">
    <source>
        <dbReference type="ARBA" id="ARBA00022617"/>
    </source>
</evidence>
<dbReference type="STRING" id="708187.A0A1Q8S908"/>
<evidence type="ECO:0000256" key="5">
    <source>
        <dbReference type="ARBA" id="ARBA00023004"/>
    </source>
</evidence>
<accession>A0A1Q8S908</accession>
<dbReference type="SUPFAM" id="SSF48264">
    <property type="entry name" value="Cytochrome P450"/>
    <property type="match status" value="1"/>
</dbReference>
<dbReference type="GO" id="GO:0020037">
    <property type="term" value="F:heme binding"/>
    <property type="evidence" value="ECO:0007669"/>
    <property type="project" value="InterPro"/>
</dbReference>
<gene>
    <name evidence="7" type="ORF">CCHL11_02568</name>
</gene>
<evidence type="ECO:0000256" key="4">
    <source>
        <dbReference type="ARBA" id="ARBA00022723"/>
    </source>
</evidence>
<comment type="cofactor">
    <cofactor evidence="1 6">
        <name>heme</name>
        <dbReference type="ChEBI" id="CHEBI:30413"/>
    </cofactor>
</comment>
<evidence type="ECO:0000256" key="2">
    <source>
        <dbReference type="ARBA" id="ARBA00010617"/>
    </source>
</evidence>
<reference evidence="7 8" key="1">
    <citation type="submission" date="2016-11" db="EMBL/GenBank/DDBJ databases">
        <title>Draft Genome Assembly of Colletotrichum chlorophyti a pathogen of herbaceous plants.</title>
        <authorList>
            <person name="Gan P."/>
            <person name="Narusaka M."/>
            <person name="Tsushima A."/>
            <person name="Narusaka Y."/>
            <person name="Takano Y."/>
            <person name="Shirasu K."/>
        </authorList>
    </citation>
    <scope>NUCLEOTIDE SEQUENCE [LARGE SCALE GENOMIC DNA]</scope>
    <source>
        <strain evidence="7 8">NTL11</strain>
    </source>
</reference>
<comment type="caution">
    <text evidence="7">The sequence shown here is derived from an EMBL/GenBank/DDBJ whole genome shotgun (WGS) entry which is preliminary data.</text>
</comment>
<dbReference type="CDD" id="cd11058">
    <property type="entry name" value="CYP60B-like"/>
    <property type="match status" value="1"/>
</dbReference>
<keyword evidence="5 6" id="KW-0408">Iron</keyword>
<evidence type="ECO:0000313" key="7">
    <source>
        <dbReference type="EMBL" id="OLN97943.1"/>
    </source>
</evidence>
<organism evidence="7 8">
    <name type="scientific">Colletotrichum chlorophyti</name>
    <dbReference type="NCBI Taxonomy" id="708187"/>
    <lineage>
        <taxon>Eukaryota</taxon>
        <taxon>Fungi</taxon>
        <taxon>Dikarya</taxon>
        <taxon>Ascomycota</taxon>
        <taxon>Pezizomycotina</taxon>
        <taxon>Sordariomycetes</taxon>
        <taxon>Hypocreomycetidae</taxon>
        <taxon>Glomerellales</taxon>
        <taxon>Glomerellaceae</taxon>
        <taxon>Colletotrichum</taxon>
    </lineage>
</organism>
<dbReference type="PANTHER" id="PTHR24305">
    <property type="entry name" value="CYTOCHROME P450"/>
    <property type="match status" value="1"/>
</dbReference>
<feature type="binding site" description="axial binding residue" evidence="6">
    <location>
        <position position="432"/>
    </location>
    <ligand>
        <name>heme</name>
        <dbReference type="ChEBI" id="CHEBI:30413"/>
    </ligand>
    <ligandPart>
        <name>Fe</name>
        <dbReference type="ChEBI" id="CHEBI:18248"/>
    </ligandPart>
</feature>
<keyword evidence="3 6" id="KW-0349">Heme</keyword>
<dbReference type="PANTHER" id="PTHR24305:SF210">
    <property type="entry name" value="CYTOCHROME P450 MONOOXYGENASE ASQL-RELATED"/>
    <property type="match status" value="1"/>
</dbReference>
<evidence type="ECO:0000256" key="6">
    <source>
        <dbReference type="PIRSR" id="PIRSR602401-1"/>
    </source>
</evidence>
<dbReference type="Gene3D" id="1.10.630.10">
    <property type="entry name" value="Cytochrome P450"/>
    <property type="match status" value="1"/>
</dbReference>
<name>A0A1Q8S908_9PEZI</name>
<dbReference type="Proteomes" id="UP000186583">
    <property type="component" value="Unassembled WGS sequence"/>
</dbReference>
<proteinExistence type="inferred from homology"/>
<dbReference type="AlphaFoldDB" id="A0A1Q8S908"/>
<dbReference type="GO" id="GO:0016705">
    <property type="term" value="F:oxidoreductase activity, acting on paired donors, with incorporation or reduction of molecular oxygen"/>
    <property type="evidence" value="ECO:0007669"/>
    <property type="project" value="InterPro"/>
</dbReference>
<dbReference type="GO" id="GO:0005506">
    <property type="term" value="F:iron ion binding"/>
    <property type="evidence" value="ECO:0007669"/>
    <property type="project" value="InterPro"/>
</dbReference>
<comment type="similarity">
    <text evidence="2">Belongs to the cytochrome P450 family.</text>
</comment>
<dbReference type="PRINTS" id="PR00463">
    <property type="entry name" value="EP450I"/>
</dbReference>